<dbReference type="AlphaFoldDB" id="A0A840LIV7"/>
<gene>
    <name evidence="3" type="ORF">HNP55_003754</name>
</gene>
<dbReference type="EMBL" id="JACHLP010000008">
    <property type="protein sequence ID" value="MBB4845207.1"/>
    <property type="molecule type" value="Genomic_DNA"/>
</dbReference>
<dbReference type="InterPro" id="IPR000868">
    <property type="entry name" value="Isochorismatase-like_dom"/>
</dbReference>
<accession>A0A840LIV7</accession>
<keyword evidence="4" id="KW-1185">Reference proteome</keyword>
<proteinExistence type="predicted"/>
<dbReference type="GO" id="GO:0016787">
    <property type="term" value="F:hydrolase activity"/>
    <property type="evidence" value="ECO:0007669"/>
    <property type="project" value="UniProtKB-KW"/>
</dbReference>
<organism evidence="3 4">
    <name type="scientific">Roseateles oligotrophus</name>
    <dbReference type="NCBI Taxonomy" id="1769250"/>
    <lineage>
        <taxon>Bacteria</taxon>
        <taxon>Pseudomonadati</taxon>
        <taxon>Pseudomonadota</taxon>
        <taxon>Betaproteobacteria</taxon>
        <taxon>Burkholderiales</taxon>
        <taxon>Sphaerotilaceae</taxon>
        <taxon>Roseateles</taxon>
    </lineage>
</organism>
<keyword evidence="1" id="KW-0378">Hydrolase</keyword>
<dbReference type="SUPFAM" id="SSF52499">
    <property type="entry name" value="Isochorismatase-like hydrolases"/>
    <property type="match status" value="1"/>
</dbReference>
<evidence type="ECO:0000313" key="3">
    <source>
        <dbReference type="EMBL" id="MBB4845207.1"/>
    </source>
</evidence>
<sequence>MTHTAPQPRTALLLIDVQMDYFPGGLFPLWQAEATLSRSLAAMQRARELGLPIVLVQHVADPAKGPAPFFNAGSTGVALHPAVLAAAGPEPLIVSKRFADSFEGTTLEATLSGLGVEALLVAGMMTQNCVVFTALSKAAEKYRVQILPDCCTTVSEMIHKIALSGVSTRVQLTPSEEALA</sequence>
<reference evidence="3 4" key="1">
    <citation type="submission" date="2020-08" db="EMBL/GenBank/DDBJ databases">
        <title>Functional genomics of gut bacteria from endangered species of beetles.</title>
        <authorList>
            <person name="Carlos-Shanley C."/>
        </authorList>
    </citation>
    <scope>NUCLEOTIDE SEQUENCE [LARGE SCALE GENOMIC DNA]</scope>
    <source>
        <strain evidence="3 4">S00239</strain>
    </source>
</reference>
<feature type="domain" description="Isochorismatase-like" evidence="2">
    <location>
        <begin position="10"/>
        <end position="167"/>
    </location>
</feature>
<dbReference type="RefSeq" id="WP_184302852.1">
    <property type="nucleotide sequence ID" value="NZ_JACHLP010000008.1"/>
</dbReference>
<dbReference type="CDD" id="cd01014">
    <property type="entry name" value="nicotinamidase_related"/>
    <property type="match status" value="1"/>
</dbReference>
<dbReference type="Proteomes" id="UP000562027">
    <property type="component" value="Unassembled WGS sequence"/>
</dbReference>
<name>A0A840LIV7_9BURK</name>
<evidence type="ECO:0000259" key="2">
    <source>
        <dbReference type="Pfam" id="PF00857"/>
    </source>
</evidence>
<dbReference type="InterPro" id="IPR050272">
    <property type="entry name" value="Isochorismatase-like_hydrls"/>
</dbReference>
<evidence type="ECO:0000256" key="1">
    <source>
        <dbReference type="ARBA" id="ARBA00022801"/>
    </source>
</evidence>
<dbReference type="PANTHER" id="PTHR43540:SF15">
    <property type="entry name" value="BLR5631 PROTEIN"/>
    <property type="match status" value="1"/>
</dbReference>
<dbReference type="Gene3D" id="3.40.50.850">
    <property type="entry name" value="Isochorismatase-like"/>
    <property type="match status" value="1"/>
</dbReference>
<dbReference type="Pfam" id="PF00857">
    <property type="entry name" value="Isochorismatase"/>
    <property type="match status" value="1"/>
</dbReference>
<evidence type="ECO:0000313" key="4">
    <source>
        <dbReference type="Proteomes" id="UP000562027"/>
    </source>
</evidence>
<dbReference type="InterPro" id="IPR036380">
    <property type="entry name" value="Isochorismatase-like_sf"/>
</dbReference>
<dbReference type="PANTHER" id="PTHR43540">
    <property type="entry name" value="PEROXYUREIDOACRYLATE/UREIDOACRYLATE AMIDOHYDROLASE-RELATED"/>
    <property type="match status" value="1"/>
</dbReference>
<protein>
    <submittedName>
        <fullName evidence="3">Nicotinamidase-related amidase</fullName>
    </submittedName>
</protein>
<comment type="caution">
    <text evidence="3">The sequence shown here is derived from an EMBL/GenBank/DDBJ whole genome shotgun (WGS) entry which is preliminary data.</text>
</comment>